<dbReference type="EMBL" id="CP120627">
    <property type="protein sequence ID" value="WEW55338.1"/>
    <property type="molecule type" value="Genomic_DNA"/>
</dbReference>
<dbReference type="PANTHER" id="PTHR33048">
    <property type="entry name" value="PTH11-LIKE INTEGRAL MEMBRANE PROTEIN (AFU_ORTHOLOGUE AFUA_5G11245)"/>
    <property type="match status" value="1"/>
</dbReference>
<reference evidence="2" key="1">
    <citation type="submission" date="2023-03" db="EMBL/GenBank/DDBJ databases">
        <title>Emydomyces testavorans Genome Sequence.</title>
        <authorList>
            <person name="Hoyer L."/>
        </authorList>
    </citation>
    <scope>NUCLEOTIDE SEQUENCE</scope>
    <source>
        <strain evidence="2">16-2883</strain>
    </source>
</reference>
<sequence>MPLREKVSLAAVFGVGVAYKVWVWTAVECHLGIICASIPPLRILFKRFLKGTMYGSSYAQNSRSKTTTNPNDSVDKDSKAYPLQNGPRHTKSTEWDKDSNSSSRPLEWPSQKGILRTDNFEVNYNSRHSAKLPPV</sequence>
<evidence type="ECO:0000313" key="2">
    <source>
        <dbReference type="EMBL" id="WEW55338.1"/>
    </source>
</evidence>
<dbReference type="Proteomes" id="UP001219355">
    <property type="component" value="Chromosome 1"/>
</dbReference>
<feature type="compositionally biased region" description="Polar residues" evidence="1">
    <location>
        <begin position="58"/>
        <end position="72"/>
    </location>
</feature>
<accession>A0AAF0DBS8</accession>
<keyword evidence="3" id="KW-1185">Reference proteome</keyword>
<evidence type="ECO:0000256" key="1">
    <source>
        <dbReference type="SAM" id="MobiDB-lite"/>
    </source>
</evidence>
<evidence type="ECO:0000313" key="3">
    <source>
        <dbReference type="Proteomes" id="UP001219355"/>
    </source>
</evidence>
<dbReference type="InterPro" id="IPR052337">
    <property type="entry name" value="SAT4-like"/>
</dbReference>
<name>A0AAF0DBS8_9EURO</name>
<feature type="region of interest" description="Disordered" evidence="1">
    <location>
        <begin position="58"/>
        <end position="112"/>
    </location>
</feature>
<dbReference type="AlphaFoldDB" id="A0AAF0DBS8"/>
<protein>
    <submittedName>
        <fullName evidence="2">Uncharacterized protein</fullName>
    </submittedName>
</protein>
<proteinExistence type="predicted"/>
<organism evidence="2 3">
    <name type="scientific">Emydomyces testavorans</name>
    <dbReference type="NCBI Taxonomy" id="2070801"/>
    <lineage>
        <taxon>Eukaryota</taxon>
        <taxon>Fungi</taxon>
        <taxon>Dikarya</taxon>
        <taxon>Ascomycota</taxon>
        <taxon>Pezizomycotina</taxon>
        <taxon>Eurotiomycetes</taxon>
        <taxon>Eurotiomycetidae</taxon>
        <taxon>Onygenales</taxon>
        <taxon>Nannizziopsiaceae</taxon>
        <taxon>Emydomyces</taxon>
    </lineage>
</organism>
<gene>
    <name evidence="2" type="ORF">PRK78_000767</name>
</gene>
<dbReference type="PANTHER" id="PTHR33048:SF129">
    <property type="entry name" value="INTEGRAL MEMBRANE PROTEIN-RELATED"/>
    <property type="match status" value="1"/>
</dbReference>